<dbReference type="PANTHER" id="PTHR33406">
    <property type="entry name" value="MEMBRANE PROTEIN MJ1562-RELATED"/>
    <property type="match status" value="1"/>
</dbReference>
<feature type="transmembrane region" description="Helical" evidence="6">
    <location>
        <begin position="345"/>
        <end position="366"/>
    </location>
</feature>
<proteinExistence type="predicted"/>
<feature type="transmembrane region" description="Helical" evidence="6">
    <location>
        <begin position="726"/>
        <end position="746"/>
    </location>
</feature>
<name>A0A5J6N721_9PROT</name>
<dbReference type="Proteomes" id="UP000325797">
    <property type="component" value="Chromosome"/>
</dbReference>
<feature type="transmembrane region" description="Helical" evidence="6">
    <location>
        <begin position="420"/>
        <end position="444"/>
    </location>
</feature>
<dbReference type="SUPFAM" id="SSF82866">
    <property type="entry name" value="Multidrug efflux transporter AcrB transmembrane domain"/>
    <property type="match status" value="2"/>
</dbReference>
<dbReference type="AlphaFoldDB" id="A0A5J6N721"/>
<dbReference type="PANTHER" id="PTHR33406:SF13">
    <property type="entry name" value="MEMBRANE PROTEIN YDFJ"/>
    <property type="match status" value="1"/>
</dbReference>
<evidence type="ECO:0000256" key="4">
    <source>
        <dbReference type="ARBA" id="ARBA00022989"/>
    </source>
</evidence>
<evidence type="ECO:0000259" key="7">
    <source>
        <dbReference type="PROSITE" id="PS50156"/>
    </source>
</evidence>
<keyword evidence="2" id="KW-1003">Cell membrane</keyword>
<dbReference type="KEGG" id="hadh:FRZ61_27280"/>
<feature type="domain" description="SSD" evidence="7">
    <location>
        <begin position="298"/>
        <end position="443"/>
    </location>
</feature>
<dbReference type="PROSITE" id="PS50156">
    <property type="entry name" value="SSD"/>
    <property type="match status" value="1"/>
</dbReference>
<feature type="transmembrane region" description="Helical" evidence="6">
    <location>
        <begin position="815"/>
        <end position="835"/>
    </location>
</feature>
<sequence>MPDRRRPTLLFRVFPGFMLERVVAALVGWSARRALIVVLLLAALTVWAGLHVVHTLKMNSDTSAMISDKLAWRQQWDELGKLFPQNNGLLVVVVDGATPDQAEDATEALYEKLALRKDLFTSVRRPDGGPFFQRYGLLFLPVDSLQRLSNSVAMAQPFIGSLRADPSLRGLFDMLALAADGVAQQTGGLAMLQRPLGAIEASLTSALEGKPKPLSWQTLLMDRPVEPRDLRHLILTQPVRDFSSLATAASASRFIREEAQALGLTPDKGITVRLTGSVALQDEELQTVTEGMGTALVLSIVLVLGLLLVALRSAKLILASFITLLVGLVLTFAFASFTVNPLNPISVAFAVMFIGLSIDFGIQFGVRFGQERYLDADPATVLPRTGYAMARPLTLAAVAIAVGFASFLPTDYRGVSELGLIATAGMIVTLVLNLTLMPALLALLKPRGTPREMGYLWAAPVDEFLLRRRRWVLLFFGLVTLLGVGAAYWLRFDYNPLHLRDPKVESMATILDLMRDPLSSPFTIETLAPDIEAAQETAGKLSALPEVAAALTAASFIPQDQDAKLAIISDLQLLIGPTLDQSAMRPPPSDDEIRASMKNCAQKLRQALPDLPAAQALAAALDRAAAADGSLYPLLTELLIKGLDARLKLLSVALTAEPLDLDKLPEELRRDWIAPDGRARVQAFPSGNANDNDIITKLVQAVRTVVPDATGSAVQIYESGRAVANAFRIATITALVAITLLLGLLLRRLRDVLLVLAPILVAGFATMLVCVLIGLEVNFANIIALPLLLGIGVAFTIYFVVNWRKGVTHPLTSSTSRAVLFSALATGASFGSLALSSHPGTAGMGLLLLLSLVIMLTTIFLFLPALMGPPPSRG</sequence>
<evidence type="ECO:0000256" key="6">
    <source>
        <dbReference type="SAM" id="Phobius"/>
    </source>
</evidence>
<dbReference type="EMBL" id="CP042582">
    <property type="protein sequence ID" value="QEX22796.1"/>
    <property type="molecule type" value="Genomic_DNA"/>
</dbReference>
<reference evidence="8 9" key="1">
    <citation type="submission" date="2019-08" db="EMBL/GenBank/DDBJ databases">
        <title>Hyperibacter terrae gen. nov., sp. nov. and Hyperibacter viscosus sp. nov., two new members in the family Rhodospirillaceae isolated from the rhizosphere of Hypericum perforatum.</title>
        <authorList>
            <person name="Noviana Z."/>
        </authorList>
    </citation>
    <scope>NUCLEOTIDE SEQUENCE [LARGE SCALE GENOMIC DNA]</scope>
    <source>
        <strain evidence="8 9">R5959</strain>
    </source>
</reference>
<comment type="subcellular location">
    <subcellularLocation>
        <location evidence="1">Cell membrane</location>
        <topology evidence="1">Multi-pass membrane protein</topology>
    </subcellularLocation>
</comment>
<evidence type="ECO:0000256" key="1">
    <source>
        <dbReference type="ARBA" id="ARBA00004651"/>
    </source>
</evidence>
<protein>
    <submittedName>
        <fullName evidence="8">RND transporter</fullName>
    </submittedName>
</protein>
<evidence type="ECO:0000256" key="5">
    <source>
        <dbReference type="ARBA" id="ARBA00023136"/>
    </source>
</evidence>
<feature type="transmembrane region" description="Helical" evidence="6">
    <location>
        <begin position="781"/>
        <end position="803"/>
    </location>
</feature>
<feature type="transmembrane region" description="Helical" evidence="6">
    <location>
        <begin position="471"/>
        <end position="490"/>
    </location>
</feature>
<accession>A0A5J6N721</accession>
<feature type="transmembrane region" description="Helical" evidence="6">
    <location>
        <begin position="841"/>
        <end position="863"/>
    </location>
</feature>
<dbReference type="InterPro" id="IPR017841">
    <property type="entry name" value="Hopanoid_biosynth_HpnN"/>
</dbReference>
<dbReference type="Pfam" id="PF03176">
    <property type="entry name" value="MMPL"/>
    <property type="match status" value="2"/>
</dbReference>
<dbReference type="InterPro" id="IPR004869">
    <property type="entry name" value="MMPL_dom"/>
</dbReference>
<feature type="transmembrane region" description="Helical" evidence="6">
    <location>
        <begin position="387"/>
        <end position="408"/>
    </location>
</feature>
<organism evidence="8 9">
    <name type="scientific">Hypericibacter adhaerens</name>
    <dbReference type="NCBI Taxonomy" id="2602016"/>
    <lineage>
        <taxon>Bacteria</taxon>
        <taxon>Pseudomonadati</taxon>
        <taxon>Pseudomonadota</taxon>
        <taxon>Alphaproteobacteria</taxon>
        <taxon>Rhodospirillales</taxon>
        <taxon>Dongiaceae</taxon>
        <taxon>Hypericibacter</taxon>
    </lineage>
</organism>
<evidence type="ECO:0000256" key="3">
    <source>
        <dbReference type="ARBA" id="ARBA00022692"/>
    </source>
</evidence>
<keyword evidence="9" id="KW-1185">Reference proteome</keyword>
<evidence type="ECO:0000313" key="9">
    <source>
        <dbReference type="Proteomes" id="UP000325797"/>
    </source>
</evidence>
<dbReference type="Gene3D" id="1.20.1640.10">
    <property type="entry name" value="Multidrug efflux transporter AcrB transmembrane domain"/>
    <property type="match status" value="2"/>
</dbReference>
<dbReference type="NCBIfam" id="TIGR03480">
    <property type="entry name" value="HpnN"/>
    <property type="match status" value="1"/>
</dbReference>
<keyword evidence="3 6" id="KW-0812">Transmembrane</keyword>
<keyword evidence="4 6" id="KW-1133">Transmembrane helix</keyword>
<feature type="transmembrane region" description="Helical" evidence="6">
    <location>
        <begin position="291"/>
        <end position="309"/>
    </location>
</feature>
<evidence type="ECO:0000313" key="8">
    <source>
        <dbReference type="EMBL" id="QEX22796.1"/>
    </source>
</evidence>
<evidence type="ECO:0000256" key="2">
    <source>
        <dbReference type="ARBA" id="ARBA00022475"/>
    </source>
</evidence>
<dbReference type="GO" id="GO:0005886">
    <property type="term" value="C:plasma membrane"/>
    <property type="evidence" value="ECO:0007669"/>
    <property type="project" value="UniProtKB-SubCell"/>
</dbReference>
<gene>
    <name evidence="8" type="ORF">FRZ61_27280</name>
</gene>
<dbReference type="InterPro" id="IPR050545">
    <property type="entry name" value="Mycobact_MmpL"/>
</dbReference>
<dbReference type="InterPro" id="IPR000731">
    <property type="entry name" value="SSD"/>
</dbReference>
<keyword evidence="5 6" id="KW-0472">Membrane</keyword>
<feature type="transmembrane region" description="Helical" evidence="6">
    <location>
        <begin position="753"/>
        <end position="775"/>
    </location>
</feature>
<feature type="transmembrane region" description="Helical" evidence="6">
    <location>
        <begin position="316"/>
        <end position="339"/>
    </location>
</feature>